<evidence type="ECO:0000256" key="1">
    <source>
        <dbReference type="SAM" id="MobiDB-lite"/>
    </source>
</evidence>
<feature type="compositionally biased region" description="Polar residues" evidence="1">
    <location>
        <begin position="75"/>
        <end position="96"/>
    </location>
</feature>
<protein>
    <submittedName>
        <fullName evidence="2">Uncharacterized protein</fullName>
    </submittedName>
</protein>
<evidence type="ECO:0000313" key="2">
    <source>
        <dbReference type="EMBL" id="KAJ8378533.1"/>
    </source>
</evidence>
<name>A0AAD7W3Z5_9TELE</name>
<gene>
    <name evidence="2" type="ORF">AAFF_G00239160</name>
</gene>
<reference evidence="2" key="1">
    <citation type="journal article" date="2023" name="Science">
        <title>Genome structures resolve the early diversification of teleost fishes.</title>
        <authorList>
            <person name="Parey E."/>
            <person name="Louis A."/>
            <person name="Montfort J."/>
            <person name="Bouchez O."/>
            <person name="Roques C."/>
            <person name="Iampietro C."/>
            <person name="Lluch J."/>
            <person name="Castinel A."/>
            <person name="Donnadieu C."/>
            <person name="Desvignes T."/>
            <person name="Floi Bucao C."/>
            <person name="Jouanno E."/>
            <person name="Wen M."/>
            <person name="Mejri S."/>
            <person name="Dirks R."/>
            <person name="Jansen H."/>
            <person name="Henkel C."/>
            <person name="Chen W.J."/>
            <person name="Zahm M."/>
            <person name="Cabau C."/>
            <person name="Klopp C."/>
            <person name="Thompson A.W."/>
            <person name="Robinson-Rechavi M."/>
            <person name="Braasch I."/>
            <person name="Lecointre G."/>
            <person name="Bobe J."/>
            <person name="Postlethwait J.H."/>
            <person name="Berthelot C."/>
            <person name="Roest Crollius H."/>
            <person name="Guiguen Y."/>
        </authorList>
    </citation>
    <scope>NUCLEOTIDE SEQUENCE</scope>
    <source>
        <strain evidence="2">NC1722</strain>
    </source>
</reference>
<evidence type="ECO:0000313" key="3">
    <source>
        <dbReference type="Proteomes" id="UP001221898"/>
    </source>
</evidence>
<dbReference type="EMBL" id="JAINUG010000318">
    <property type="protein sequence ID" value="KAJ8378533.1"/>
    <property type="molecule type" value="Genomic_DNA"/>
</dbReference>
<dbReference type="Proteomes" id="UP001221898">
    <property type="component" value="Unassembled WGS sequence"/>
</dbReference>
<feature type="compositionally biased region" description="Basic and acidic residues" evidence="1">
    <location>
        <begin position="62"/>
        <end position="74"/>
    </location>
</feature>
<proteinExistence type="predicted"/>
<comment type="caution">
    <text evidence="2">The sequence shown here is derived from an EMBL/GenBank/DDBJ whole genome shotgun (WGS) entry which is preliminary data.</text>
</comment>
<organism evidence="2 3">
    <name type="scientific">Aldrovandia affinis</name>
    <dbReference type="NCBI Taxonomy" id="143900"/>
    <lineage>
        <taxon>Eukaryota</taxon>
        <taxon>Metazoa</taxon>
        <taxon>Chordata</taxon>
        <taxon>Craniata</taxon>
        <taxon>Vertebrata</taxon>
        <taxon>Euteleostomi</taxon>
        <taxon>Actinopterygii</taxon>
        <taxon>Neopterygii</taxon>
        <taxon>Teleostei</taxon>
        <taxon>Notacanthiformes</taxon>
        <taxon>Halosauridae</taxon>
        <taxon>Aldrovandia</taxon>
    </lineage>
</organism>
<dbReference type="AlphaFoldDB" id="A0AAD7W3Z5"/>
<keyword evidence="3" id="KW-1185">Reference proteome</keyword>
<feature type="compositionally biased region" description="Basic and acidic residues" evidence="1">
    <location>
        <begin position="44"/>
        <end position="53"/>
    </location>
</feature>
<feature type="compositionally biased region" description="Polar residues" evidence="1">
    <location>
        <begin position="11"/>
        <end position="33"/>
    </location>
</feature>
<feature type="region of interest" description="Disordered" evidence="1">
    <location>
        <begin position="163"/>
        <end position="182"/>
    </location>
</feature>
<feature type="region of interest" description="Disordered" evidence="1">
    <location>
        <begin position="1"/>
        <end position="128"/>
    </location>
</feature>
<accession>A0AAD7W3Z5</accession>
<sequence length="182" mass="20277">MRNSAPVLKCDTTSGTDRFSKETVTLQNQNRSGSGSGRRLLVTGKERVKQEEYLDKEEEVEKEASLDGEMKSRQYSDGNETLSKGVTEEASSQGQRTKMLPVRLPTWTGSEKQAIQKGPRVSDDVSEEKSLDFFQKRRDVTRGSGIRDWLDGLRKPSLDVAVSECQPRPGDSEQCGSVCGHY</sequence>